<dbReference type="Gene3D" id="2.40.50.140">
    <property type="entry name" value="Nucleic acid-binding proteins"/>
    <property type="match status" value="1"/>
</dbReference>
<protein>
    <recommendedName>
        <fullName evidence="1">S1 motif domain-containing protein</fullName>
    </recommendedName>
</protein>
<dbReference type="PROSITE" id="PS50126">
    <property type="entry name" value="S1"/>
    <property type="match status" value="1"/>
</dbReference>
<feature type="domain" description="S1 motif" evidence="1">
    <location>
        <begin position="13"/>
        <end position="84"/>
    </location>
</feature>
<reference evidence="2" key="1">
    <citation type="submission" date="2018-06" db="EMBL/GenBank/DDBJ databases">
        <authorList>
            <person name="Zhirakovskaya E."/>
        </authorList>
    </citation>
    <scope>NUCLEOTIDE SEQUENCE</scope>
</reference>
<accession>A0A3B0YRJ7</accession>
<dbReference type="AlphaFoldDB" id="A0A3B0YRJ7"/>
<dbReference type="SMART" id="SM00316">
    <property type="entry name" value="S1"/>
    <property type="match status" value="1"/>
</dbReference>
<gene>
    <name evidence="2" type="ORF">MNBD_GAMMA12-3809</name>
</gene>
<sequence>MKIKTYQQSYPIGTSISGRVIHIQSFGVFVELTATITGLLKTPYFCITKKPIQFPYDFPKIGDTISAYILAYEAGSEKVYLMQISRDSIY</sequence>
<dbReference type="InterPro" id="IPR012340">
    <property type="entry name" value="NA-bd_OB-fold"/>
</dbReference>
<evidence type="ECO:0000259" key="1">
    <source>
        <dbReference type="PROSITE" id="PS50126"/>
    </source>
</evidence>
<dbReference type="CDD" id="cd00164">
    <property type="entry name" value="S1_like"/>
    <property type="match status" value="1"/>
</dbReference>
<name>A0A3B0YRJ7_9ZZZZ</name>
<dbReference type="EMBL" id="UOFL01000022">
    <property type="protein sequence ID" value="VAW71484.1"/>
    <property type="molecule type" value="Genomic_DNA"/>
</dbReference>
<proteinExistence type="predicted"/>
<dbReference type="SUPFAM" id="SSF50249">
    <property type="entry name" value="Nucleic acid-binding proteins"/>
    <property type="match status" value="1"/>
</dbReference>
<dbReference type="Pfam" id="PF00575">
    <property type="entry name" value="S1"/>
    <property type="match status" value="1"/>
</dbReference>
<dbReference type="InterPro" id="IPR003029">
    <property type="entry name" value="S1_domain"/>
</dbReference>
<evidence type="ECO:0000313" key="2">
    <source>
        <dbReference type="EMBL" id="VAW71484.1"/>
    </source>
</evidence>
<dbReference type="GO" id="GO:0003676">
    <property type="term" value="F:nucleic acid binding"/>
    <property type="evidence" value="ECO:0007669"/>
    <property type="project" value="InterPro"/>
</dbReference>
<organism evidence="2">
    <name type="scientific">hydrothermal vent metagenome</name>
    <dbReference type="NCBI Taxonomy" id="652676"/>
    <lineage>
        <taxon>unclassified sequences</taxon>
        <taxon>metagenomes</taxon>
        <taxon>ecological metagenomes</taxon>
    </lineage>
</organism>